<feature type="region of interest" description="Disordered" evidence="16">
    <location>
        <begin position="779"/>
        <end position="938"/>
    </location>
</feature>
<feature type="compositionally biased region" description="Basic residues" evidence="16">
    <location>
        <begin position="511"/>
        <end position="522"/>
    </location>
</feature>
<feature type="compositionally biased region" description="Gly residues" evidence="16">
    <location>
        <begin position="15"/>
        <end position="25"/>
    </location>
</feature>
<dbReference type="InterPro" id="IPR041803">
    <property type="entry name" value="DEF1_CUE"/>
</dbReference>
<comment type="similarity">
    <text evidence="4">Belongs to the DEF1 family.</text>
</comment>
<dbReference type="PANTHER" id="PTHR16308:SF13">
    <property type="entry name" value="PROTEIN LINGERER"/>
    <property type="match status" value="1"/>
</dbReference>
<dbReference type="GO" id="GO:0000781">
    <property type="term" value="C:chromosome, telomeric region"/>
    <property type="evidence" value="ECO:0007669"/>
    <property type="project" value="UniProtKB-SubCell"/>
</dbReference>
<feature type="compositionally biased region" description="Low complexity" evidence="16">
    <location>
        <begin position="196"/>
        <end position="208"/>
    </location>
</feature>
<proteinExistence type="inferred from homology"/>
<keyword evidence="7" id="KW-0963">Cytoplasm</keyword>
<keyword evidence="8" id="KW-0597">Phosphoprotein</keyword>
<feature type="compositionally biased region" description="Low complexity" evidence="16">
    <location>
        <begin position="352"/>
        <end position="361"/>
    </location>
</feature>
<keyword evidence="9" id="KW-0227">DNA damage</keyword>
<evidence type="ECO:0000259" key="17">
    <source>
        <dbReference type="PROSITE" id="PS51140"/>
    </source>
</evidence>
<gene>
    <name evidence="18" type="ORF">Daesc_000769</name>
</gene>
<dbReference type="GO" id="GO:0005634">
    <property type="term" value="C:nucleus"/>
    <property type="evidence" value="ECO:0007669"/>
    <property type="project" value="UniProtKB-SubCell"/>
</dbReference>
<evidence type="ECO:0000256" key="12">
    <source>
        <dbReference type="ARBA" id="ARBA00022895"/>
    </source>
</evidence>
<feature type="region of interest" description="Disordered" evidence="16">
    <location>
        <begin position="442"/>
        <end position="741"/>
    </location>
</feature>
<evidence type="ECO:0000256" key="1">
    <source>
        <dbReference type="ARBA" id="ARBA00004123"/>
    </source>
</evidence>
<feature type="compositionally biased region" description="Polar residues" evidence="16">
    <location>
        <begin position="795"/>
        <end position="818"/>
    </location>
</feature>
<dbReference type="InterPro" id="IPR003892">
    <property type="entry name" value="CUE"/>
</dbReference>
<evidence type="ECO:0000256" key="3">
    <source>
        <dbReference type="ARBA" id="ARBA00004574"/>
    </source>
</evidence>
<keyword evidence="10" id="KW-0833">Ubl conjugation pathway</keyword>
<feature type="compositionally biased region" description="Acidic residues" evidence="16">
    <location>
        <begin position="447"/>
        <end position="457"/>
    </location>
</feature>
<dbReference type="PANTHER" id="PTHR16308">
    <property type="entry name" value="UBIQUITIN ASSOCIATED PROTEIN 2-LIKE/LINGERER"/>
    <property type="match status" value="1"/>
</dbReference>
<feature type="domain" description="CUE" evidence="17">
    <location>
        <begin position="61"/>
        <end position="104"/>
    </location>
</feature>
<protein>
    <recommendedName>
        <fullName evidence="5">RNA polymerase II degradation factor 1</fullName>
    </recommendedName>
</protein>
<organism evidence="18 19">
    <name type="scientific">Daldinia eschscholtzii</name>
    <dbReference type="NCBI Taxonomy" id="292717"/>
    <lineage>
        <taxon>Eukaryota</taxon>
        <taxon>Fungi</taxon>
        <taxon>Dikarya</taxon>
        <taxon>Ascomycota</taxon>
        <taxon>Pezizomycotina</taxon>
        <taxon>Sordariomycetes</taxon>
        <taxon>Xylariomycetidae</taxon>
        <taxon>Xylariales</taxon>
        <taxon>Hypoxylaceae</taxon>
        <taxon>Daldinia</taxon>
    </lineage>
</organism>
<feature type="compositionally biased region" description="Polar residues" evidence="16">
    <location>
        <begin position="672"/>
        <end position="710"/>
    </location>
</feature>
<dbReference type="EMBL" id="JBANMG010000001">
    <property type="protein sequence ID" value="KAK6957977.1"/>
    <property type="molecule type" value="Genomic_DNA"/>
</dbReference>
<dbReference type="GO" id="GO:0043130">
    <property type="term" value="F:ubiquitin binding"/>
    <property type="evidence" value="ECO:0007669"/>
    <property type="project" value="InterPro"/>
</dbReference>
<evidence type="ECO:0000256" key="10">
    <source>
        <dbReference type="ARBA" id="ARBA00022786"/>
    </source>
</evidence>
<keyword evidence="14" id="KW-0234">DNA repair</keyword>
<keyword evidence="6" id="KW-0158">Chromosome</keyword>
<name>A0AAX6N001_9PEZI</name>
<comment type="subcellular location">
    <subcellularLocation>
        <location evidence="3">Chromosome</location>
        <location evidence="3">Telomere</location>
    </subcellularLocation>
    <subcellularLocation>
        <location evidence="2">Cytoplasm</location>
    </subcellularLocation>
    <subcellularLocation>
        <location evidence="1">Nucleus</location>
    </subcellularLocation>
</comment>
<evidence type="ECO:0000256" key="14">
    <source>
        <dbReference type="ARBA" id="ARBA00023204"/>
    </source>
</evidence>
<evidence type="ECO:0000256" key="2">
    <source>
        <dbReference type="ARBA" id="ARBA00004496"/>
    </source>
</evidence>
<keyword evidence="12" id="KW-0779">Telomere</keyword>
<dbReference type="CDD" id="cd14368">
    <property type="entry name" value="CUE_DEF1_like"/>
    <property type="match status" value="1"/>
</dbReference>
<dbReference type="InterPro" id="IPR009060">
    <property type="entry name" value="UBA-like_sf"/>
</dbReference>
<reference evidence="18 19" key="1">
    <citation type="journal article" date="2024" name="Front Chem Biol">
        <title>Unveiling the potential of Daldinia eschscholtzii MFLUCC 19-0629 through bioactivity and bioinformatics studies for enhanced sustainable agriculture production.</title>
        <authorList>
            <person name="Brooks S."/>
            <person name="Weaver J.A."/>
            <person name="Klomchit A."/>
            <person name="Alharthi S.A."/>
            <person name="Onlamun T."/>
            <person name="Nurani R."/>
            <person name="Vong T.K."/>
            <person name="Alberti F."/>
            <person name="Greco C."/>
        </authorList>
    </citation>
    <scope>NUCLEOTIDE SEQUENCE [LARGE SCALE GENOMIC DNA]</scope>
    <source>
        <strain evidence="18">MFLUCC 19-0629</strain>
    </source>
</reference>
<feature type="compositionally biased region" description="Polar residues" evidence="16">
    <location>
        <begin position="541"/>
        <end position="553"/>
    </location>
</feature>
<evidence type="ECO:0000256" key="16">
    <source>
        <dbReference type="SAM" id="MobiDB-lite"/>
    </source>
</evidence>
<feature type="region of interest" description="Disordered" evidence="16">
    <location>
        <begin position="100"/>
        <end position="415"/>
    </location>
</feature>
<feature type="compositionally biased region" description="Pro residues" evidence="16">
    <location>
        <begin position="284"/>
        <end position="300"/>
    </location>
</feature>
<keyword evidence="13" id="KW-0238">DNA-binding</keyword>
<keyword evidence="19" id="KW-1185">Reference proteome</keyword>
<evidence type="ECO:0000313" key="19">
    <source>
        <dbReference type="Proteomes" id="UP001369815"/>
    </source>
</evidence>
<feature type="compositionally biased region" description="Polar residues" evidence="16">
    <location>
        <begin position="128"/>
        <end position="137"/>
    </location>
</feature>
<dbReference type="SUPFAM" id="SSF46934">
    <property type="entry name" value="UBA-like"/>
    <property type="match status" value="1"/>
</dbReference>
<dbReference type="GO" id="GO:0005737">
    <property type="term" value="C:cytoplasm"/>
    <property type="evidence" value="ECO:0007669"/>
    <property type="project" value="UniProtKB-SubCell"/>
</dbReference>
<dbReference type="InterPro" id="IPR051833">
    <property type="entry name" value="TC-DDR_regulator"/>
</dbReference>
<dbReference type="AlphaFoldDB" id="A0AAX6N001"/>
<feature type="compositionally biased region" description="Polar residues" evidence="16">
    <location>
        <begin position="852"/>
        <end position="872"/>
    </location>
</feature>
<feature type="compositionally biased region" description="Polar residues" evidence="16">
    <location>
        <begin position="590"/>
        <end position="624"/>
    </location>
</feature>
<feature type="compositionally biased region" description="Low complexity" evidence="16">
    <location>
        <begin position="216"/>
        <end position="241"/>
    </location>
</feature>
<feature type="compositionally biased region" description="Polar residues" evidence="16">
    <location>
        <begin position="169"/>
        <end position="195"/>
    </location>
</feature>
<accession>A0AAX6N001</accession>
<dbReference type="PROSITE" id="PS51140">
    <property type="entry name" value="CUE"/>
    <property type="match status" value="1"/>
</dbReference>
<feature type="compositionally biased region" description="Low complexity" evidence="16">
    <location>
        <begin position="886"/>
        <end position="902"/>
    </location>
</feature>
<sequence length="987" mass="102511">MAEVQARSQAPSSRGRGGGRGGRGGFASRTPANRRTNGDKLTTADANAFDDDGDVSQLRKQYGGKLDTIKELFPTWSDADILYALKETDGDVEVAATRIAEGTISQWGEVSKQKKTTTRPKPKEASSAGLTESSGNSRPVRGGRSDGTRGGRGRGNERGRGSGRGRATSHATTNGHRSKENQQLSVPTEESSGWGNTNTTTEETTTNNHGASAWGTTDSTTEATTTTAPAPAATTVDSTPAKPSVIPQGTQKTWASMLRQSTAPKPAPKPKEVPAPKPAEVLEPLPPAEPTPAAPEPESQPAPEEAPKEATEEPAPAETPKIVEPEVALPPPEDDLTRVNLEQLPDESQPPATATAASTAADSWDPRQPQHSATATPLSASQAQHQTPRPAASGFATTAIKATERPAPRMPSYQKRLLEQEEAVRMPGNREVDRAAVQFGAFSLNGIEDDIDGDREDPETRTQPPPESPVAVPRASLPPVSQPAAVPDAFAATQKPATSLPSAPSATGRPPFHRSQKKKYTNRRIATPVAPPTGPAAITAQRMSQYPQASHPTNPLAAPQAPSSNQQFGRYGQANAQEPAGFPQKPFDTFGQQTATTSAGLDTFPAPTTQASGPQTSGAFSSAPSDYPPYSNDPQLRSTYNNYYGQQQYGQHAGQSHHETSNAPNRGFGSYNAGQTDNLSQYPQSGAQQTRYGAAASTESHNSGHNTPNPIGQGGQQASSQATQPQSGLHQQPHTNQYPYSHPYYSSPYYAQYMSQYGGAYGQGAYGGPYGKGGLYGQPHQYGMSPQGPYEHASSPATSGFGQSSLGGRDSTIASSIDNYGRAGSTQSGAPGGLGGSGFGGMHDTFARGSGYPSQAGQSFNTPNAPGSTTGPVNDDLKPYGDSKTAGGPSPSLSAAARPGSATNTTAGSGLPPPQSAQQGMGGYGGYPSHLSHGLHGNQSAGSAYGLGGTAGQGHGNGPYGGYGGNQGFGNYYGGRQQQGGWGGNYH</sequence>
<dbReference type="Proteomes" id="UP001369815">
    <property type="component" value="Unassembled WGS sequence"/>
</dbReference>
<feature type="compositionally biased region" description="Polar residues" evidence="16">
    <location>
        <begin position="369"/>
        <end position="387"/>
    </location>
</feature>
<feature type="compositionally biased region" description="Gly residues" evidence="16">
    <location>
        <begin position="830"/>
        <end position="841"/>
    </location>
</feature>
<evidence type="ECO:0000256" key="5">
    <source>
        <dbReference type="ARBA" id="ARBA00020536"/>
    </source>
</evidence>
<feature type="region of interest" description="Disordered" evidence="16">
    <location>
        <begin position="1"/>
        <end position="56"/>
    </location>
</feature>
<evidence type="ECO:0000256" key="7">
    <source>
        <dbReference type="ARBA" id="ARBA00022490"/>
    </source>
</evidence>
<evidence type="ECO:0000256" key="9">
    <source>
        <dbReference type="ARBA" id="ARBA00022763"/>
    </source>
</evidence>
<evidence type="ECO:0000256" key="8">
    <source>
        <dbReference type="ARBA" id="ARBA00022553"/>
    </source>
</evidence>
<feature type="compositionally biased region" description="Polar residues" evidence="16">
    <location>
        <begin position="495"/>
        <end position="505"/>
    </location>
</feature>
<dbReference type="GO" id="GO:0006281">
    <property type="term" value="P:DNA repair"/>
    <property type="evidence" value="ECO:0007669"/>
    <property type="project" value="UniProtKB-KW"/>
</dbReference>
<feature type="compositionally biased region" description="Low complexity" evidence="16">
    <location>
        <begin position="716"/>
        <end position="728"/>
    </location>
</feature>
<comment type="caution">
    <text evidence="18">The sequence shown here is derived from an EMBL/GenBank/DDBJ whole genome shotgun (WGS) entry which is preliminary data.</text>
</comment>
<feature type="compositionally biased region" description="Low complexity" evidence="16">
    <location>
        <begin position="640"/>
        <end position="651"/>
    </location>
</feature>
<dbReference type="GO" id="GO:0003677">
    <property type="term" value="F:DNA binding"/>
    <property type="evidence" value="ECO:0007669"/>
    <property type="project" value="UniProtKB-KW"/>
</dbReference>
<evidence type="ECO:0000256" key="4">
    <source>
        <dbReference type="ARBA" id="ARBA00005491"/>
    </source>
</evidence>
<evidence type="ECO:0000256" key="15">
    <source>
        <dbReference type="ARBA" id="ARBA00023242"/>
    </source>
</evidence>
<feature type="compositionally biased region" description="Polar residues" evidence="16">
    <location>
        <begin position="247"/>
        <end position="262"/>
    </location>
</feature>
<evidence type="ECO:0000256" key="11">
    <source>
        <dbReference type="ARBA" id="ARBA00022843"/>
    </source>
</evidence>
<dbReference type="Pfam" id="PF02845">
    <property type="entry name" value="CUE"/>
    <property type="match status" value="1"/>
</dbReference>
<feature type="compositionally biased region" description="Basic and acidic residues" evidence="16">
    <location>
        <begin position="143"/>
        <end position="160"/>
    </location>
</feature>
<feature type="compositionally biased region" description="Polar residues" evidence="16">
    <location>
        <begin position="1"/>
        <end position="12"/>
    </location>
</feature>
<evidence type="ECO:0000256" key="6">
    <source>
        <dbReference type="ARBA" id="ARBA00022454"/>
    </source>
</evidence>
<evidence type="ECO:0000313" key="18">
    <source>
        <dbReference type="EMBL" id="KAK6957977.1"/>
    </source>
</evidence>
<keyword evidence="11" id="KW-0832">Ubl conjugation</keyword>
<evidence type="ECO:0000256" key="13">
    <source>
        <dbReference type="ARBA" id="ARBA00023125"/>
    </source>
</evidence>
<keyword evidence="15" id="KW-0539">Nucleus</keyword>